<feature type="signal peptide" evidence="1">
    <location>
        <begin position="1"/>
        <end position="33"/>
    </location>
</feature>
<accession>A0A2T6CH82</accession>
<proteinExistence type="predicted"/>
<dbReference type="Proteomes" id="UP000244092">
    <property type="component" value="Unassembled WGS sequence"/>
</dbReference>
<gene>
    <name evidence="2" type="ORF">C8N31_103333</name>
</gene>
<dbReference type="EMBL" id="QBKU01000003">
    <property type="protein sequence ID" value="PTX74850.1"/>
    <property type="molecule type" value="Genomic_DNA"/>
</dbReference>
<evidence type="ECO:0000313" key="2">
    <source>
        <dbReference type="EMBL" id="PTX74850.1"/>
    </source>
</evidence>
<evidence type="ECO:0008006" key="4">
    <source>
        <dbReference type="Google" id="ProtNLM"/>
    </source>
</evidence>
<evidence type="ECO:0000256" key="1">
    <source>
        <dbReference type="SAM" id="SignalP"/>
    </source>
</evidence>
<evidence type="ECO:0000313" key="3">
    <source>
        <dbReference type="Proteomes" id="UP000244092"/>
    </source>
</evidence>
<organism evidence="2 3">
    <name type="scientific">Sulfitobacter mediterraneus</name>
    <dbReference type="NCBI Taxonomy" id="83219"/>
    <lineage>
        <taxon>Bacteria</taxon>
        <taxon>Pseudomonadati</taxon>
        <taxon>Pseudomonadota</taxon>
        <taxon>Alphaproteobacteria</taxon>
        <taxon>Rhodobacterales</taxon>
        <taxon>Roseobacteraceae</taxon>
        <taxon>Sulfitobacter</taxon>
    </lineage>
</organism>
<keyword evidence="1" id="KW-0732">Signal</keyword>
<sequence length="518" mass="54556">MLRRRQFSNMRIVAATSVLLAALPLAAQQPAPAAPLSVIDWLGTQGTAAPRSQPRSLIIDEVPVAKTGSVPEVSVIPLGDGAPREIGLVPSGITGLPPGLWAGSDVNRLKTLIEALPDLRLPAAQSLLFTVLLAEAQAPKGGSAAGDALALLRVEKLLKEGALDPALSLVEQANVTTSAAHFDLWMQISLLTGTEDRACNMLSRSAHLTADYGTRIFCAARDQKWDNASLTFGSAQALGLMSPEKLDLADRFLHPDAFEEAAALPAPRKMDPLSFRLFEAIGEPQPTRNLPRAFAVADLRDLAGWKAQLEAAERLTRAGALPDNRLLGLYTDRSPAASGGIWDRVAALQRFETALSTGSAEAVAKTLPAVWSAMGSAGLEVTFSSLFYEKLAAFDLHGSAGEIAKKVMLLSPNYESAAAPDGGFADLIAKGEVPDRRPDAPLSGAIYDAFSEASPRADLIANVAQNRLGESILVLLGLLQQGANGDAAALRDALATLRALGLEDTARRAALQVLVLEA</sequence>
<reference evidence="2 3" key="1">
    <citation type="submission" date="2018-04" db="EMBL/GenBank/DDBJ databases">
        <title>Genomic Encyclopedia of Archaeal and Bacterial Type Strains, Phase II (KMG-II): from individual species to whole genera.</title>
        <authorList>
            <person name="Goeker M."/>
        </authorList>
    </citation>
    <scope>NUCLEOTIDE SEQUENCE [LARGE SCALE GENOMIC DNA]</scope>
    <source>
        <strain evidence="2 3">DSM 12244</strain>
    </source>
</reference>
<name>A0A2T6CH82_9RHOB</name>
<dbReference type="RefSeq" id="WP_231476797.1">
    <property type="nucleotide sequence ID" value="NZ_QBKU01000003.1"/>
</dbReference>
<protein>
    <recommendedName>
        <fullName evidence="4">Antifreeze protein</fullName>
    </recommendedName>
</protein>
<comment type="caution">
    <text evidence="2">The sequence shown here is derived from an EMBL/GenBank/DDBJ whole genome shotgun (WGS) entry which is preliminary data.</text>
</comment>
<dbReference type="AlphaFoldDB" id="A0A2T6CH82"/>
<feature type="chain" id="PRO_5015742281" description="Antifreeze protein" evidence="1">
    <location>
        <begin position="34"/>
        <end position="518"/>
    </location>
</feature>